<feature type="domain" description="PTS EIIA type-1" evidence="8">
    <location>
        <begin position="29"/>
        <end position="135"/>
    </location>
</feature>
<dbReference type="GO" id="GO:0009401">
    <property type="term" value="P:phosphoenolpyruvate-dependent sugar phosphotransferase system"/>
    <property type="evidence" value="ECO:0007669"/>
    <property type="project" value="UniProtKB-KW"/>
</dbReference>
<dbReference type="Gene3D" id="2.70.70.10">
    <property type="entry name" value="Glucose Permease (Domain IIA)"/>
    <property type="match status" value="1"/>
</dbReference>
<dbReference type="InterPro" id="IPR011055">
    <property type="entry name" value="Dup_hybrid_motif"/>
</dbReference>
<evidence type="ECO:0000256" key="6">
    <source>
        <dbReference type="ARBA" id="ARBA00022683"/>
    </source>
</evidence>
<comment type="subcellular location">
    <subcellularLocation>
        <location evidence="2">Cell membrane</location>
        <topology evidence="2">Multi-pass membrane protein</topology>
    </subcellularLocation>
    <subcellularLocation>
        <location evidence="1">Cytoplasm</location>
    </subcellularLocation>
</comment>
<dbReference type="Pfam" id="PF00358">
    <property type="entry name" value="PTS_EIIA_1"/>
    <property type="match status" value="1"/>
</dbReference>
<dbReference type="PANTHER" id="PTHR45008">
    <property type="entry name" value="PTS SYSTEM GLUCOSE-SPECIFIC EIIA COMPONENT"/>
    <property type="match status" value="1"/>
</dbReference>
<dbReference type="InterPro" id="IPR001127">
    <property type="entry name" value="PTS_EIIA_1_perm"/>
</dbReference>
<dbReference type="GO" id="GO:0016301">
    <property type="term" value="F:kinase activity"/>
    <property type="evidence" value="ECO:0007669"/>
    <property type="project" value="UniProtKB-KW"/>
</dbReference>
<evidence type="ECO:0000256" key="2">
    <source>
        <dbReference type="ARBA" id="ARBA00004651"/>
    </source>
</evidence>
<evidence type="ECO:0000313" key="9">
    <source>
        <dbReference type="EMBL" id="KRN06701.1"/>
    </source>
</evidence>
<evidence type="ECO:0000256" key="1">
    <source>
        <dbReference type="ARBA" id="ARBA00004496"/>
    </source>
</evidence>
<evidence type="ECO:0000256" key="7">
    <source>
        <dbReference type="ARBA" id="ARBA00022777"/>
    </source>
</evidence>
<accession>A0A023CYS3</accession>
<dbReference type="PROSITE" id="PS51093">
    <property type="entry name" value="PTS_EIIA_TYPE_1"/>
    <property type="match status" value="1"/>
</dbReference>
<dbReference type="PATRIC" id="fig|1423806.3.peg.259"/>
<keyword evidence="4" id="KW-0762">Sugar transport</keyword>
<dbReference type="FunFam" id="2.70.70.10:FF:000001">
    <property type="entry name" value="PTS system glucose-specific IIA component"/>
    <property type="match status" value="1"/>
</dbReference>
<organism evidence="9 10">
    <name type="scientific">Liquorilactobacillus sucicola DSM 21376 = JCM 15457</name>
    <dbReference type="NCBI Taxonomy" id="1423806"/>
    <lineage>
        <taxon>Bacteria</taxon>
        <taxon>Bacillati</taxon>
        <taxon>Bacillota</taxon>
        <taxon>Bacilli</taxon>
        <taxon>Lactobacillales</taxon>
        <taxon>Lactobacillaceae</taxon>
        <taxon>Liquorilactobacillus</taxon>
    </lineage>
</organism>
<keyword evidence="6" id="KW-0598">Phosphotransferase system</keyword>
<dbReference type="OrthoDB" id="9769191at2"/>
<dbReference type="EMBL" id="AYZF01000008">
    <property type="protein sequence ID" value="KRN06701.1"/>
    <property type="molecule type" value="Genomic_DNA"/>
</dbReference>
<dbReference type="AlphaFoldDB" id="A0A023CYS3"/>
<name>A0A023CYS3_9LACO</name>
<dbReference type="eggNOG" id="COG2190">
    <property type="taxonomic scope" value="Bacteria"/>
</dbReference>
<evidence type="ECO:0000256" key="5">
    <source>
        <dbReference type="ARBA" id="ARBA00022679"/>
    </source>
</evidence>
<evidence type="ECO:0000256" key="4">
    <source>
        <dbReference type="ARBA" id="ARBA00022597"/>
    </source>
</evidence>
<dbReference type="RefSeq" id="WP_034989353.1">
    <property type="nucleotide sequence ID" value="NZ_AYZF01000008.1"/>
</dbReference>
<dbReference type="PANTHER" id="PTHR45008:SF1">
    <property type="entry name" value="PTS SYSTEM GLUCOSE-SPECIFIC EIIA COMPONENT"/>
    <property type="match status" value="1"/>
</dbReference>
<keyword evidence="3" id="KW-0813">Transport</keyword>
<protein>
    <recommendedName>
        <fullName evidence="8">PTS EIIA type-1 domain-containing protein</fullName>
    </recommendedName>
</protein>
<evidence type="ECO:0000256" key="3">
    <source>
        <dbReference type="ARBA" id="ARBA00022448"/>
    </source>
</evidence>
<dbReference type="SUPFAM" id="SSF51261">
    <property type="entry name" value="Duplicated hybrid motif"/>
    <property type="match status" value="1"/>
</dbReference>
<keyword evidence="5" id="KW-0808">Transferase</keyword>
<dbReference type="PROSITE" id="PS00371">
    <property type="entry name" value="PTS_EIIA_TYPE_1_HIS"/>
    <property type="match status" value="1"/>
</dbReference>
<dbReference type="InterPro" id="IPR050890">
    <property type="entry name" value="PTS_EIIA_component"/>
</dbReference>
<proteinExistence type="predicted"/>
<keyword evidence="10" id="KW-1185">Reference proteome</keyword>
<reference evidence="9 10" key="1">
    <citation type="journal article" date="2015" name="Genome Announc.">
        <title>Expanding the biotechnology potential of lactobacilli through comparative genomics of 213 strains and associated genera.</title>
        <authorList>
            <person name="Sun Z."/>
            <person name="Harris H.M."/>
            <person name="McCann A."/>
            <person name="Guo C."/>
            <person name="Argimon S."/>
            <person name="Zhang W."/>
            <person name="Yang X."/>
            <person name="Jeffery I.B."/>
            <person name="Cooney J.C."/>
            <person name="Kagawa T.F."/>
            <person name="Liu W."/>
            <person name="Song Y."/>
            <person name="Salvetti E."/>
            <person name="Wrobel A."/>
            <person name="Rasinkangas P."/>
            <person name="Parkhill J."/>
            <person name="Rea M.C."/>
            <person name="O'Sullivan O."/>
            <person name="Ritari J."/>
            <person name="Douillard F.P."/>
            <person name="Paul Ross R."/>
            <person name="Yang R."/>
            <person name="Briner A.E."/>
            <person name="Felis G.E."/>
            <person name="de Vos W.M."/>
            <person name="Barrangou R."/>
            <person name="Klaenhammer T.R."/>
            <person name="Caufield P.W."/>
            <person name="Cui Y."/>
            <person name="Zhang H."/>
            <person name="O'Toole P.W."/>
        </authorList>
    </citation>
    <scope>NUCLEOTIDE SEQUENCE [LARGE SCALE GENOMIC DNA]</scope>
    <source>
        <strain evidence="9 10">DSM 21376</strain>
    </source>
</reference>
<comment type="caution">
    <text evidence="9">The sequence shown here is derived from an EMBL/GenBank/DDBJ whole genome shotgun (WGS) entry which is preliminary data.</text>
</comment>
<dbReference type="GO" id="GO:0005886">
    <property type="term" value="C:plasma membrane"/>
    <property type="evidence" value="ECO:0007669"/>
    <property type="project" value="UniProtKB-SubCell"/>
</dbReference>
<dbReference type="STRING" id="1423806.FD15_GL000254"/>
<sequence>MFNFLKKNKALEVVCPIAGVLTRLEDVNDQVFSTKMMGDGFAVKPAKGVSTIFSPVDGTVVSLPESKHAVGITTEGGVDVLIHVGIDTVQLNGKGFKTFVKQQQKLNAGDALLEFDEAFMSKQKLDMTVMTIFTGGYDKEITLTEDFGTAVSSKSVLLRG</sequence>
<dbReference type="Proteomes" id="UP000050961">
    <property type="component" value="Unassembled WGS sequence"/>
</dbReference>
<gene>
    <name evidence="9" type="ORF">FD15_GL000254</name>
</gene>
<dbReference type="NCBIfam" id="TIGR00830">
    <property type="entry name" value="PTBA"/>
    <property type="match status" value="1"/>
</dbReference>
<keyword evidence="7" id="KW-0418">Kinase</keyword>
<dbReference type="GO" id="GO:0005737">
    <property type="term" value="C:cytoplasm"/>
    <property type="evidence" value="ECO:0007669"/>
    <property type="project" value="UniProtKB-SubCell"/>
</dbReference>
<evidence type="ECO:0000313" key="10">
    <source>
        <dbReference type="Proteomes" id="UP000050961"/>
    </source>
</evidence>
<evidence type="ECO:0000259" key="8">
    <source>
        <dbReference type="PROSITE" id="PS51093"/>
    </source>
</evidence>